<dbReference type="InterPro" id="IPR020892">
    <property type="entry name" value="Cyclophilin-type_PPIase_CS"/>
</dbReference>
<keyword evidence="1 3" id="KW-0697">Rotamase</keyword>
<dbReference type="InterPro" id="IPR029000">
    <property type="entry name" value="Cyclophilin-like_dom_sf"/>
</dbReference>
<evidence type="ECO:0000256" key="1">
    <source>
        <dbReference type="ARBA" id="ARBA00023110"/>
    </source>
</evidence>
<sequence>MSMIVTLATLATASASRGKTPNLRVSADTTDDDTWATESHTCVSMEIVDYGTITIELADDQTPITVENFLTYVNSDFYDGLIFHRVIEDFMIQGGGYDAKFNEKATNAAIVDEAKTGLSNLRGTISMARTSKADSATDQFFINTVDNTYLDYSSKSDGYAAFGKVTDGMTIVDAISEVDTHTYKGNSDVPKTAIYIGAVTTVQCDASSTA</sequence>
<evidence type="ECO:0000256" key="2">
    <source>
        <dbReference type="ARBA" id="ARBA00023235"/>
    </source>
</evidence>
<dbReference type="Gene3D" id="2.40.100.10">
    <property type="entry name" value="Cyclophilin-like"/>
    <property type="match status" value="1"/>
</dbReference>
<reference evidence="5" key="1">
    <citation type="submission" date="2021-01" db="EMBL/GenBank/DDBJ databases">
        <authorList>
            <person name="Corre E."/>
            <person name="Pelletier E."/>
            <person name="Niang G."/>
            <person name="Scheremetjew M."/>
            <person name="Finn R."/>
            <person name="Kale V."/>
            <person name="Holt S."/>
            <person name="Cochrane G."/>
            <person name="Meng A."/>
            <person name="Brown T."/>
            <person name="Cohen L."/>
        </authorList>
    </citation>
    <scope>NUCLEOTIDE SEQUENCE</scope>
    <source>
        <strain evidence="5">CCMP1381</strain>
    </source>
</reference>
<dbReference type="EC" id="5.2.1.8" evidence="3"/>
<dbReference type="PANTHER" id="PTHR43246">
    <property type="entry name" value="PEPTIDYL-PROLYL CIS-TRANS ISOMERASE CYP38, CHLOROPLASTIC"/>
    <property type="match status" value="1"/>
</dbReference>
<protein>
    <recommendedName>
        <fullName evidence="3">Peptidyl-prolyl cis-trans isomerase</fullName>
        <shortName evidence="3">PPIase</shortName>
        <ecNumber evidence="3">5.2.1.8</ecNumber>
    </recommendedName>
</protein>
<gene>
    <name evidence="5" type="ORF">DSPE1174_LOCUS28144</name>
</gene>
<feature type="signal peptide" evidence="3">
    <location>
        <begin position="1"/>
        <end position="18"/>
    </location>
</feature>
<organism evidence="5">
    <name type="scientific">Octactis speculum</name>
    <dbReference type="NCBI Taxonomy" id="3111310"/>
    <lineage>
        <taxon>Eukaryota</taxon>
        <taxon>Sar</taxon>
        <taxon>Stramenopiles</taxon>
        <taxon>Ochrophyta</taxon>
        <taxon>Dictyochophyceae</taxon>
        <taxon>Dictyochales</taxon>
        <taxon>Dictyochaceae</taxon>
        <taxon>Octactis</taxon>
    </lineage>
</organism>
<comment type="similarity">
    <text evidence="3">Belongs to the cyclophilin-type PPIase family.</text>
</comment>
<dbReference type="PROSITE" id="PS50072">
    <property type="entry name" value="CSA_PPIASE_2"/>
    <property type="match status" value="1"/>
</dbReference>
<feature type="chain" id="PRO_5031601967" description="Peptidyl-prolyl cis-trans isomerase" evidence="3">
    <location>
        <begin position="19"/>
        <end position="210"/>
    </location>
</feature>
<dbReference type="EMBL" id="HBGS01054463">
    <property type="protein sequence ID" value="CAD9474303.1"/>
    <property type="molecule type" value="Transcribed_RNA"/>
</dbReference>
<dbReference type="InterPro" id="IPR044665">
    <property type="entry name" value="E_coli_cyclophilin_A-like"/>
</dbReference>
<proteinExistence type="inferred from homology"/>
<dbReference type="SUPFAM" id="SSF50891">
    <property type="entry name" value="Cyclophilin-like"/>
    <property type="match status" value="1"/>
</dbReference>
<keyword evidence="2 3" id="KW-0413">Isomerase</keyword>
<comment type="function">
    <text evidence="3">PPIases accelerate the folding of proteins. It catalyzes the cis-trans isomerization of proline imidic peptide bonds in oligopeptides.</text>
</comment>
<dbReference type="AlphaFoldDB" id="A0A7S2GX94"/>
<dbReference type="GO" id="GO:0003755">
    <property type="term" value="F:peptidyl-prolyl cis-trans isomerase activity"/>
    <property type="evidence" value="ECO:0007669"/>
    <property type="project" value="UniProtKB-UniRule"/>
</dbReference>
<name>A0A7S2GX94_9STRA</name>
<accession>A0A7S2GX94</accession>
<dbReference type="GO" id="GO:0006457">
    <property type="term" value="P:protein folding"/>
    <property type="evidence" value="ECO:0007669"/>
    <property type="project" value="InterPro"/>
</dbReference>
<dbReference type="Pfam" id="PF00160">
    <property type="entry name" value="Pro_isomerase"/>
    <property type="match status" value="1"/>
</dbReference>
<feature type="domain" description="PPIase cyclophilin-type" evidence="4">
    <location>
        <begin position="51"/>
        <end position="201"/>
    </location>
</feature>
<evidence type="ECO:0000259" key="4">
    <source>
        <dbReference type="PROSITE" id="PS50072"/>
    </source>
</evidence>
<dbReference type="InterPro" id="IPR002130">
    <property type="entry name" value="Cyclophilin-type_PPIase_dom"/>
</dbReference>
<evidence type="ECO:0000256" key="3">
    <source>
        <dbReference type="RuleBase" id="RU363019"/>
    </source>
</evidence>
<dbReference type="PROSITE" id="PS00170">
    <property type="entry name" value="CSA_PPIASE_1"/>
    <property type="match status" value="1"/>
</dbReference>
<dbReference type="PRINTS" id="PR00153">
    <property type="entry name" value="CSAPPISMRASE"/>
</dbReference>
<comment type="catalytic activity">
    <reaction evidence="3">
        <text>[protein]-peptidylproline (omega=180) = [protein]-peptidylproline (omega=0)</text>
        <dbReference type="Rhea" id="RHEA:16237"/>
        <dbReference type="Rhea" id="RHEA-COMP:10747"/>
        <dbReference type="Rhea" id="RHEA-COMP:10748"/>
        <dbReference type="ChEBI" id="CHEBI:83833"/>
        <dbReference type="ChEBI" id="CHEBI:83834"/>
        <dbReference type="EC" id="5.2.1.8"/>
    </reaction>
</comment>
<evidence type="ECO:0000313" key="5">
    <source>
        <dbReference type="EMBL" id="CAD9474303.1"/>
    </source>
</evidence>
<keyword evidence="3" id="KW-0732">Signal</keyword>